<dbReference type="EMBL" id="JACBZD010000001">
    <property type="protein sequence ID" value="NYI06513.1"/>
    <property type="molecule type" value="Genomic_DNA"/>
</dbReference>
<dbReference type="AlphaFoldDB" id="A0A852ZVU5"/>
<name>A0A852ZVU5_9ACTN</name>
<dbReference type="RefSeq" id="WP_179815082.1">
    <property type="nucleotide sequence ID" value="NZ_JACBZD010000001.1"/>
</dbReference>
<comment type="caution">
    <text evidence="1">The sequence shown here is derived from an EMBL/GenBank/DDBJ whole genome shotgun (WGS) entry which is preliminary data.</text>
</comment>
<evidence type="ECO:0000313" key="2">
    <source>
        <dbReference type="Proteomes" id="UP000567795"/>
    </source>
</evidence>
<organism evidence="1 2">
    <name type="scientific">Allostreptomyces psammosilenae</name>
    <dbReference type="NCBI Taxonomy" id="1892865"/>
    <lineage>
        <taxon>Bacteria</taxon>
        <taxon>Bacillati</taxon>
        <taxon>Actinomycetota</taxon>
        <taxon>Actinomycetes</taxon>
        <taxon>Kitasatosporales</taxon>
        <taxon>Streptomycetaceae</taxon>
        <taxon>Allostreptomyces</taxon>
    </lineage>
</organism>
<protein>
    <submittedName>
        <fullName evidence="1">Uncharacterized protein</fullName>
    </submittedName>
</protein>
<gene>
    <name evidence="1" type="ORF">FHU37_003456</name>
</gene>
<sequence length="222" mass="24174">MTRIDTRRPPGYKRRPRLAFSIPAAFRPVPLCRDEAGARAAVRQRAAAGPAPLSPENEAWATAELLRVGALMERTGLIYSASCFGRFDQEVTMGSVTLATEPLDVRNVGLALQGIEHVLRHKDSLDRHLRRLDTALGPAVLAIEQRPAGVRVPAEHSPTGADLPIPVGVLQAYVPLPDGPPPPPGRSGRPCLLVVTLTTVSLHHWAEYCQVMADLLRTLSWR</sequence>
<reference evidence="1 2" key="1">
    <citation type="submission" date="2020-07" db="EMBL/GenBank/DDBJ databases">
        <title>Sequencing the genomes of 1000 actinobacteria strains.</title>
        <authorList>
            <person name="Klenk H.-P."/>
        </authorList>
    </citation>
    <scope>NUCLEOTIDE SEQUENCE [LARGE SCALE GENOMIC DNA]</scope>
    <source>
        <strain evidence="1 2">DSM 42178</strain>
    </source>
</reference>
<keyword evidence="2" id="KW-1185">Reference proteome</keyword>
<accession>A0A852ZVU5</accession>
<dbReference type="Proteomes" id="UP000567795">
    <property type="component" value="Unassembled WGS sequence"/>
</dbReference>
<proteinExistence type="predicted"/>
<evidence type="ECO:0000313" key="1">
    <source>
        <dbReference type="EMBL" id="NYI06513.1"/>
    </source>
</evidence>